<accession>A0AAN5C5M6</accession>
<keyword evidence="2" id="KW-0540">Nuclease</keyword>
<keyword evidence="2" id="KW-0479">Metal-binding</keyword>
<feature type="non-terminal residue" evidence="4">
    <location>
        <position position="278"/>
    </location>
</feature>
<sequence length="278" mass="31205">RLYPICQWAVVRKGETLEQVFDGVDFASSRGTFKRMAASLMKHKFKNNTQSVAWIVVALKFGSVILLSEEKIENGDSSEVSMYSGYKFEQYMTSDRKHGTADTTSPVDNRETYEIIVKSELVSESGTLKILCDAEIDAVRGDELIELKTSVAGREIALPGILDKVLQIEIAGVKRIVFGLKNDKSNYIVDTVTERSINYLKDMLNATNGVQPPLEGQCYTFLSDILTEVKQFMKGKEVCEIRFDPYKAVVEIKAMSKEAAKARGHVVTQDFNEKFNLD</sequence>
<proteinExistence type="inferred from homology"/>
<dbReference type="PANTHER" id="PTHR12395:SF9">
    <property type="entry name" value="DECAPPING AND EXORIBONUCLEASE PROTEIN"/>
    <property type="match status" value="1"/>
</dbReference>
<dbReference type="AlphaFoldDB" id="A0AAN5C5M6"/>
<dbReference type="EMBL" id="BTRK01000001">
    <property type="protein sequence ID" value="GMR30887.1"/>
    <property type="molecule type" value="Genomic_DNA"/>
</dbReference>
<evidence type="ECO:0000313" key="4">
    <source>
        <dbReference type="EMBL" id="GMR30887.1"/>
    </source>
</evidence>
<dbReference type="Pfam" id="PF08652">
    <property type="entry name" value="RAI1"/>
    <property type="match status" value="1"/>
</dbReference>
<dbReference type="GO" id="GO:0110155">
    <property type="term" value="P:NAD-cap decapping"/>
    <property type="evidence" value="ECO:0007669"/>
    <property type="project" value="TreeGrafter"/>
</dbReference>
<dbReference type="InterPro" id="IPR013961">
    <property type="entry name" value="RAI1"/>
</dbReference>
<organism evidence="4 5">
    <name type="scientific">Pristionchus mayeri</name>
    <dbReference type="NCBI Taxonomy" id="1317129"/>
    <lineage>
        <taxon>Eukaryota</taxon>
        <taxon>Metazoa</taxon>
        <taxon>Ecdysozoa</taxon>
        <taxon>Nematoda</taxon>
        <taxon>Chromadorea</taxon>
        <taxon>Rhabditida</taxon>
        <taxon>Rhabditina</taxon>
        <taxon>Diplogasteromorpha</taxon>
        <taxon>Diplogasteroidea</taxon>
        <taxon>Neodiplogasteridae</taxon>
        <taxon>Pristionchus</taxon>
    </lineage>
</organism>
<comment type="cofactor">
    <cofactor evidence="2">
        <name>a divalent metal cation</name>
        <dbReference type="ChEBI" id="CHEBI:60240"/>
    </cofactor>
</comment>
<evidence type="ECO:0000256" key="2">
    <source>
        <dbReference type="RuleBase" id="RU367113"/>
    </source>
</evidence>
<protein>
    <recommendedName>
        <fullName evidence="2">Decapping nuclease</fullName>
        <ecNumber evidence="2">3.6.1.-</ecNumber>
    </recommendedName>
</protein>
<dbReference type="GO" id="GO:0000166">
    <property type="term" value="F:nucleotide binding"/>
    <property type="evidence" value="ECO:0007669"/>
    <property type="project" value="UniProtKB-KW"/>
</dbReference>
<evidence type="ECO:0000259" key="3">
    <source>
        <dbReference type="Pfam" id="PF08652"/>
    </source>
</evidence>
<evidence type="ECO:0000256" key="1">
    <source>
        <dbReference type="ARBA" id="ARBA00006562"/>
    </source>
</evidence>
<evidence type="ECO:0000313" key="5">
    <source>
        <dbReference type="Proteomes" id="UP001328107"/>
    </source>
</evidence>
<dbReference type="InterPro" id="IPR039039">
    <property type="entry name" value="RAI1-like_fam"/>
</dbReference>
<keyword evidence="2" id="KW-0539">Nucleus</keyword>
<comment type="similarity">
    <text evidence="1 2">Belongs to the DXO/Dom3Z family.</text>
</comment>
<dbReference type="EC" id="3.6.1.-" evidence="2"/>
<dbReference type="Proteomes" id="UP001328107">
    <property type="component" value="Unassembled WGS sequence"/>
</dbReference>
<comment type="function">
    <text evidence="2">Decapping enzyme for NAD-capped RNAs: specifically hydrolyzes the nicotinamide adenine dinucleotide (NAD) cap from a subset of RNAs by removing the entire NAD moiety from the 5'-end of an NAD-capped RNA.</text>
</comment>
<feature type="non-terminal residue" evidence="4">
    <location>
        <position position="1"/>
    </location>
</feature>
<feature type="domain" description="RAI1-like" evidence="3">
    <location>
        <begin position="32"/>
        <end position="270"/>
    </location>
</feature>
<comment type="subcellular location">
    <subcellularLocation>
        <location evidence="2">Nucleus</location>
    </subcellularLocation>
</comment>
<dbReference type="GO" id="GO:0034353">
    <property type="term" value="F:mRNA 5'-diphosphatase activity"/>
    <property type="evidence" value="ECO:0007669"/>
    <property type="project" value="TreeGrafter"/>
</dbReference>
<dbReference type="GO" id="GO:0046872">
    <property type="term" value="F:metal ion binding"/>
    <property type="evidence" value="ECO:0007669"/>
    <property type="project" value="UniProtKB-KW"/>
</dbReference>
<keyword evidence="2" id="KW-0694">RNA-binding</keyword>
<dbReference type="PANTHER" id="PTHR12395">
    <property type="entry name" value="DOM-3 RELATED"/>
    <property type="match status" value="1"/>
</dbReference>
<name>A0AAN5C5M6_9BILA</name>
<dbReference type="GO" id="GO:0000956">
    <property type="term" value="P:nuclear-transcribed mRNA catabolic process"/>
    <property type="evidence" value="ECO:0007669"/>
    <property type="project" value="TreeGrafter"/>
</dbReference>
<dbReference type="GO" id="GO:0004518">
    <property type="term" value="F:nuclease activity"/>
    <property type="evidence" value="ECO:0007669"/>
    <property type="project" value="UniProtKB-KW"/>
</dbReference>
<gene>
    <name evidence="4" type="ORF">PMAYCL1PPCAC_01082</name>
</gene>
<keyword evidence="2" id="KW-0547">Nucleotide-binding</keyword>
<dbReference type="GO" id="GO:0005829">
    <property type="term" value="C:cytosol"/>
    <property type="evidence" value="ECO:0007669"/>
    <property type="project" value="TreeGrafter"/>
</dbReference>
<reference evidence="5" key="1">
    <citation type="submission" date="2022-10" db="EMBL/GenBank/DDBJ databases">
        <title>Genome assembly of Pristionchus species.</title>
        <authorList>
            <person name="Yoshida K."/>
            <person name="Sommer R.J."/>
        </authorList>
    </citation>
    <scope>NUCLEOTIDE SEQUENCE [LARGE SCALE GENOMIC DNA]</scope>
    <source>
        <strain evidence="5">RS5460</strain>
    </source>
</reference>
<dbReference type="GO" id="GO:0003723">
    <property type="term" value="F:RNA binding"/>
    <property type="evidence" value="ECO:0007669"/>
    <property type="project" value="UniProtKB-KW"/>
</dbReference>
<keyword evidence="2" id="KW-0378">Hydrolase</keyword>
<comment type="caution">
    <text evidence="4">The sequence shown here is derived from an EMBL/GenBank/DDBJ whole genome shotgun (WGS) entry which is preliminary data.</text>
</comment>
<dbReference type="GO" id="GO:0005634">
    <property type="term" value="C:nucleus"/>
    <property type="evidence" value="ECO:0007669"/>
    <property type="project" value="UniProtKB-SubCell"/>
</dbReference>
<keyword evidence="5" id="KW-1185">Reference proteome</keyword>